<organism evidence="3 4">
    <name type="scientific">Pyricularia grisea</name>
    <name type="common">Crabgrass-specific blast fungus</name>
    <name type="synonym">Magnaporthe grisea</name>
    <dbReference type="NCBI Taxonomy" id="148305"/>
    <lineage>
        <taxon>Eukaryota</taxon>
        <taxon>Fungi</taxon>
        <taxon>Dikarya</taxon>
        <taxon>Ascomycota</taxon>
        <taxon>Pezizomycotina</taxon>
        <taxon>Sordariomycetes</taxon>
        <taxon>Sordariomycetidae</taxon>
        <taxon>Magnaporthales</taxon>
        <taxon>Pyriculariaceae</taxon>
        <taxon>Pyricularia</taxon>
    </lineage>
</organism>
<feature type="compositionally biased region" description="Polar residues" evidence="2">
    <location>
        <begin position="819"/>
        <end position="838"/>
    </location>
</feature>
<sequence length="1198" mass="130408">MNALQQKCRPKHQVLVLKCYPRTTKGAVDVKPNSSELSYLLYYAASRKSKFQKVGSFLEKKTASDVWRLRIGNVQVTLQILEALIEKNPKDLPLFAPSVLKILDLVLKSNDITMVESSTPTFQAFCANHDASSLFADQAYLKQYESIVRQYASLASTRRSPGKTQPSKPVAMRWRNTGLEAIRSVASSDALASVQGTQYDILVPMILENLWTDNEEFLEILLHRAHLEEKVDTDKLLLRRRTSVATVRTAEGGNEPNPIALAGSAMDVDKLAEEDIGVLAITCLKQIFVGPNRSQIHAATVALLKFIEERVNQDENVVKKSPRTGRDSGWAIKIFGLISRWAPVQERYVILMTTMDTLVRMSLSDESMRHHIVWMAMMGALLRSDVNLIGLSVMDVLLALMQHMKRLVQLPGDPSGASASDMLLPGQPDPRSPTTIAASTAAQATAAARKELLERIQQTIGDLATHVYYADQISDMISAILQRLRPSKSSSPDNTSPQAEKIDGQVINPEDSTVESLFSLTVAKVAALKAIKTILLVANPRTKMAGNLGLARNKVSISVWEGTQWLLRDPEGLVRKAYADALITWLDRETVKGDLKAVDESAPNPRASIRYTRDLGKMDVSPARRAASSASTRREPKPTRLHFLNLIHVAIYDNALQYVDYETDINLLHVLLAKLVDRLGINAVRYGLPMIFRLQEDIQEVDAPIGKVRVGCLVHGYLWALTEKFNFENTLVGRAIHNEIIRRRSKHFWIEGVHVPPPLLELIGTPGMVKPQPKMPLNQIESEALLPFDDRFALIDSICTGYQESFASPPTSPAASPGRSFTSPILGSQMSGGLSPNTAMDDEREVPSRFRDQMYVEWSRDLVIAMVQAGSKSASLNGSKTGTTGTSRYANARLAANSGSPMASQQNLRPYSQPIGKDMLAPQNNPLAKLRKSSLRSNATPSPASSGPIRSGVTSVDQLKMVLSGQVAPATVRAQTSHGHGVDGLGADDSTDSLVSYDMTVSELSFNAGSVTNRPVYTAPRPPSRSRSQSRERRAASRSGAESPGGVDQLNRSNSFGKSNGNGRAMEDARHDRHDDDGVPPVPPLPSGVSSPPLPPSRDGKSPPPRSPGTQAPVLPPVSLESSAIRPAKTRSLKSRGGRNSRSGSIPSIPAPHAMRPATSAGHGGVGGDSAFDLDALLLGIDTKDMQGTLGNVTRPVY</sequence>
<feature type="compositionally biased region" description="Pro residues" evidence="2">
    <location>
        <begin position="1080"/>
        <end position="1107"/>
    </location>
</feature>
<dbReference type="Pfam" id="PF21072">
    <property type="entry name" value="EFR3"/>
    <property type="match status" value="2"/>
</dbReference>
<evidence type="ECO:0000313" key="3">
    <source>
        <dbReference type="Proteomes" id="UP000515153"/>
    </source>
</evidence>
<evidence type="ECO:0000256" key="1">
    <source>
        <dbReference type="ARBA" id="ARBA00010216"/>
    </source>
</evidence>
<comment type="similarity">
    <text evidence="1">Belongs to the EFR3 family.</text>
</comment>
<keyword evidence="3" id="KW-1185">Reference proteome</keyword>
<dbReference type="SUPFAM" id="SSF48371">
    <property type="entry name" value="ARM repeat"/>
    <property type="match status" value="1"/>
</dbReference>
<feature type="compositionally biased region" description="Basic and acidic residues" evidence="2">
    <location>
        <begin position="1065"/>
        <end position="1077"/>
    </location>
</feature>
<accession>A0A6P8AXP8</accession>
<dbReference type="GO" id="GO:0072659">
    <property type="term" value="P:protein localization to plasma membrane"/>
    <property type="evidence" value="ECO:0007669"/>
    <property type="project" value="InterPro"/>
</dbReference>
<feature type="compositionally biased region" description="Polar residues" evidence="2">
    <location>
        <begin position="1050"/>
        <end position="1062"/>
    </location>
</feature>
<evidence type="ECO:0000313" key="4">
    <source>
        <dbReference type="RefSeq" id="XP_030979639.1"/>
    </source>
</evidence>
<reference evidence="4" key="2">
    <citation type="submission" date="2019-10" db="EMBL/GenBank/DDBJ databases">
        <authorList>
            <consortium name="NCBI Genome Project"/>
        </authorList>
    </citation>
    <scope>NUCLEOTIDE SEQUENCE</scope>
    <source>
        <strain evidence="4">NI907</strain>
    </source>
</reference>
<feature type="region of interest" description="Disordered" evidence="2">
    <location>
        <begin position="1012"/>
        <end position="1166"/>
    </location>
</feature>
<dbReference type="Proteomes" id="UP000515153">
    <property type="component" value="Chromosome VII"/>
</dbReference>
<feature type="region of interest" description="Disordered" evidence="2">
    <location>
        <begin position="808"/>
        <end position="841"/>
    </location>
</feature>
<feature type="compositionally biased region" description="Polar residues" evidence="2">
    <location>
        <begin position="935"/>
        <end position="945"/>
    </location>
</feature>
<dbReference type="InterPro" id="IPR016024">
    <property type="entry name" value="ARM-type_fold"/>
</dbReference>
<dbReference type="AlphaFoldDB" id="A0A6P8AXP8"/>
<dbReference type="GO" id="GO:0005886">
    <property type="term" value="C:plasma membrane"/>
    <property type="evidence" value="ECO:0007669"/>
    <property type="project" value="TreeGrafter"/>
</dbReference>
<evidence type="ECO:0000256" key="2">
    <source>
        <dbReference type="SAM" id="MobiDB-lite"/>
    </source>
</evidence>
<dbReference type="KEGG" id="pgri:PgNI_10596"/>
<dbReference type="InterPro" id="IPR039786">
    <property type="entry name" value="EFR3"/>
</dbReference>
<feature type="compositionally biased region" description="Low complexity" evidence="2">
    <location>
        <begin position="808"/>
        <end position="817"/>
    </location>
</feature>
<reference evidence="3 4" key="1">
    <citation type="journal article" date="2019" name="Mol. Biol. Evol.">
        <title>Blast fungal genomes show frequent chromosomal changes, gene gains and losses, and effector gene turnover.</title>
        <authorList>
            <person name="Gomez Luciano L.B."/>
            <person name="Jason Tsai I."/>
            <person name="Chuma I."/>
            <person name="Tosa Y."/>
            <person name="Chen Y.H."/>
            <person name="Li J.Y."/>
            <person name="Li M.Y."/>
            <person name="Jade Lu M.Y."/>
            <person name="Nakayashiki H."/>
            <person name="Li W.H."/>
        </authorList>
    </citation>
    <scope>NUCLEOTIDE SEQUENCE [LARGE SCALE GENOMIC DNA]</scope>
    <source>
        <strain evidence="3 4">NI907</strain>
    </source>
</reference>
<dbReference type="GeneID" id="41965475"/>
<evidence type="ECO:0008006" key="5">
    <source>
        <dbReference type="Google" id="ProtNLM"/>
    </source>
</evidence>
<gene>
    <name evidence="4" type="ORF">PgNI_10596</name>
</gene>
<reference evidence="4" key="3">
    <citation type="submission" date="2025-08" db="UniProtKB">
        <authorList>
            <consortium name="RefSeq"/>
        </authorList>
    </citation>
    <scope>IDENTIFICATION</scope>
    <source>
        <strain evidence="4">NI907</strain>
    </source>
</reference>
<proteinExistence type="inferred from homology"/>
<name>A0A6P8AXP8_PYRGI</name>
<dbReference type="PANTHER" id="PTHR47766">
    <property type="entry name" value="PROTEIN EFR3"/>
    <property type="match status" value="1"/>
</dbReference>
<dbReference type="InterPro" id="IPR049150">
    <property type="entry name" value="EFR3_HEAT-like_rpt"/>
</dbReference>
<dbReference type="PANTHER" id="PTHR47766:SF1">
    <property type="entry name" value="PROTEIN EFR3"/>
    <property type="match status" value="1"/>
</dbReference>
<dbReference type="RefSeq" id="XP_030979639.1">
    <property type="nucleotide sequence ID" value="XM_031130569.1"/>
</dbReference>
<feature type="compositionally biased region" description="Basic residues" evidence="2">
    <location>
        <begin position="1128"/>
        <end position="1139"/>
    </location>
</feature>
<feature type="compositionally biased region" description="Polar residues" evidence="2">
    <location>
        <begin position="487"/>
        <end position="498"/>
    </location>
</feature>
<feature type="region of interest" description="Disordered" evidence="2">
    <location>
        <begin position="931"/>
        <end position="952"/>
    </location>
</feature>
<protein>
    <recommendedName>
        <fullName evidence="5">Protein EFR3</fullName>
    </recommendedName>
</protein>
<feature type="region of interest" description="Disordered" evidence="2">
    <location>
        <begin position="485"/>
        <end position="504"/>
    </location>
</feature>
<feature type="compositionally biased region" description="Low complexity" evidence="2">
    <location>
        <begin position="1037"/>
        <end position="1046"/>
    </location>
</feature>